<gene>
    <name evidence="1" type="ORF">HUW50_10270</name>
</gene>
<sequence length="45" mass="5307">MINFQLIIKTSNKSGLLEIDLFVIHKNYHQKHVILVFTNNKKPQT</sequence>
<dbReference type="RefSeq" id="WP_157094387.1">
    <property type="nucleotide sequence ID" value="NZ_CP055263.1"/>
</dbReference>
<accession>A0ABX6S275</accession>
<name>A0ABX6S275_9BACI</name>
<keyword evidence="2" id="KW-1185">Reference proteome</keyword>
<evidence type="ECO:0000313" key="2">
    <source>
        <dbReference type="Proteomes" id="UP000515490"/>
    </source>
</evidence>
<organism evidence="1 2">
    <name type="scientific">Metabacillus elymi</name>
    <dbReference type="NCBI Taxonomy" id="2745198"/>
    <lineage>
        <taxon>Bacteria</taxon>
        <taxon>Bacillati</taxon>
        <taxon>Bacillota</taxon>
        <taxon>Bacilli</taxon>
        <taxon>Bacillales</taxon>
        <taxon>Bacillaceae</taxon>
        <taxon>Metabacillus</taxon>
    </lineage>
</organism>
<dbReference type="Proteomes" id="UP000515490">
    <property type="component" value="Chromosome"/>
</dbReference>
<evidence type="ECO:0000313" key="1">
    <source>
        <dbReference type="EMBL" id="QNF27843.1"/>
    </source>
</evidence>
<dbReference type="EMBL" id="CP055263">
    <property type="protein sequence ID" value="QNF27843.1"/>
    <property type="molecule type" value="Genomic_DNA"/>
</dbReference>
<protein>
    <submittedName>
        <fullName evidence="1">Uncharacterized protein</fullName>
    </submittedName>
</protein>
<proteinExistence type="predicted"/>
<reference evidence="1 2" key="1">
    <citation type="submission" date="2020-06" db="EMBL/GenBank/DDBJ databases">
        <title>Metabacillus dokdonensis sp. nov., isolated from the rhizosphere of Elymus tsukushiensis, a plant native to the Dokdo Islands, Republic of Korea.</title>
        <authorList>
            <person name="Lee S.Y."/>
            <person name="Hwang Y.J."/>
            <person name="Son J.S."/>
            <person name="Ghim S.Y."/>
        </authorList>
    </citation>
    <scope>NUCLEOTIDE SEQUENCE [LARGE SCALE GENOMIC DNA]</scope>
    <source>
        <strain evidence="1 2">KUDC1714</strain>
    </source>
</reference>